<dbReference type="AlphaFoldDB" id="A0AAV8ZD91"/>
<gene>
    <name evidence="1" type="ORF">NQ318_018112</name>
</gene>
<keyword evidence="2" id="KW-1185">Reference proteome</keyword>
<dbReference type="PANTHER" id="PTHR31511:SF12">
    <property type="entry name" value="RHO TERMINATION FACTOR N-TERMINAL DOMAIN-CONTAINING PROTEIN"/>
    <property type="match status" value="1"/>
</dbReference>
<evidence type="ECO:0000313" key="1">
    <source>
        <dbReference type="EMBL" id="KAJ8962155.1"/>
    </source>
</evidence>
<protein>
    <recommendedName>
        <fullName evidence="3">C2H2-type domain-containing protein</fullName>
    </recommendedName>
</protein>
<accession>A0AAV8ZD91</accession>
<dbReference type="EMBL" id="JAPWTK010000003">
    <property type="protein sequence ID" value="KAJ8962155.1"/>
    <property type="molecule type" value="Genomic_DNA"/>
</dbReference>
<sequence length="314" mass="36592">MNTEEVAALSDEIVSKFKEMEIILRSSCTPREREIGMKQVKAHIRLCNKAIRSAHLSVGVLRKLQTNISHLKRFSKVIKPLNYTGAGSVKEKRSDRVRWEEIVSAFKSRVRTGVIINLKHKDIQQFFNDSFYLFKSRIINAIKKIHMLKVNTCFCAEFIRKSGDTDIIEKKYFNTKNKVIDEGTDLKNWFEVNVKDCILNDLSEFSESGSGWALNEIINLELVMESHPTLNCRIKLQKNELVLMLKIRMKLVLLGVSLVPFIPLKKIQTESVIKKYFCDRCLNYFTSQDKLNDHVEYCEKLNDCKIEFSRRPIY</sequence>
<comment type="caution">
    <text evidence="1">The sequence shown here is derived from an EMBL/GenBank/DDBJ whole genome shotgun (WGS) entry which is preliminary data.</text>
</comment>
<organism evidence="1 2">
    <name type="scientific">Aromia moschata</name>
    <dbReference type="NCBI Taxonomy" id="1265417"/>
    <lineage>
        <taxon>Eukaryota</taxon>
        <taxon>Metazoa</taxon>
        <taxon>Ecdysozoa</taxon>
        <taxon>Arthropoda</taxon>
        <taxon>Hexapoda</taxon>
        <taxon>Insecta</taxon>
        <taxon>Pterygota</taxon>
        <taxon>Neoptera</taxon>
        <taxon>Endopterygota</taxon>
        <taxon>Coleoptera</taxon>
        <taxon>Polyphaga</taxon>
        <taxon>Cucujiformia</taxon>
        <taxon>Chrysomeloidea</taxon>
        <taxon>Cerambycidae</taxon>
        <taxon>Cerambycinae</taxon>
        <taxon>Callichromatini</taxon>
        <taxon>Aromia</taxon>
    </lineage>
</organism>
<evidence type="ECO:0000313" key="2">
    <source>
        <dbReference type="Proteomes" id="UP001162162"/>
    </source>
</evidence>
<dbReference type="Proteomes" id="UP001162162">
    <property type="component" value="Unassembled WGS sequence"/>
</dbReference>
<name>A0AAV8ZD91_9CUCU</name>
<dbReference type="PANTHER" id="PTHR31511">
    <property type="entry name" value="PROTEIN CBG23764"/>
    <property type="match status" value="1"/>
</dbReference>
<evidence type="ECO:0008006" key="3">
    <source>
        <dbReference type="Google" id="ProtNLM"/>
    </source>
</evidence>
<reference evidence="1" key="1">
    <citation type="journal article" date="2023" name="Insect Mol. Biol.">
        <title>Genome sequencing provides insights into the evolution of gene families encoding plant cell wall-degrading enzymes in longhorned beetles.</title>
        <authorList>
            <person name="Shin N.R."/>
            <person name="Okamura Y."/>
            <person name="Kirsch R."/>
            <person name="Pauchet Y."/>
        </authorList>
    </citation>
    <scope>NUCLEOTIDE SEQUENCE</scope>
    <source>
        <strain evidence="1">AMC_N1</strain>
    </source>
</reference>
<proteinExistence type="predicted"/>